<dbReference type="SUPFAM" id="SSF52540">
    <property type="entry name" value="P-loop containing nucleoside triphosphate hydrolases"/>
    <property type="match status" value="1"/>
</dbReference>
<dbReference type="Gene3D" id="1.10.1420.10">
    <property type="match status" value="1"/>
</dbReference>
<sequence>MQQLLDLYEKRRLEFEKEAGQLKARYDRLSLVRLALFIGAILLTIFLWSLAWWWGILFIAAFIAGFYRFVLWHQRIQEEAQHLESLARINGYEGDAVQHKYQVFPTGKAFLSMDHPYALDLDIFGEYSFFQYTCRANTAIGQARLADYLLEPLIDGNAIRARQEAILELRDSLDWRQHFQAYGANAQDDPEHLHLLQQWLEDPPFVMNNRWLRLALYLAPVWFAIGIALWWTVLPWQIMLVFLIPPALVIRKTIEQVNFTHRRTTHAGETLAVYGKLIRQIERHTFQSPLLRALHDRLGREEQPASKHIERLAYIISQLNVRFNVFAIFLNIIGLWDLQWVYRLEKWKAGLQHSLPEWFVVLSEIEALSSFGNVWYNNPVWILPEWNEEARLAVQNIGHPLLDRNVRVGNDLRMPTRGHIKLITGSNMAGKSTFLRTIGLNLVMAQAGAPVCAEAMEFPTLQVYTSMRTQDALHESTSSFFAELKRLKVIIEAVDAANQPDNEQLPVFFLLDEILKGTNSVDRHTGSAALIRQLIRQRGGGLIATHDLELGGLEAEAGGAIENLRIEVEIKDGQLDFDYKLKKGVSESFNATLLMKRMGIRIDE</sequence>
<dbReference type="InterPro" id="IPR000432">
    <property type="entry name" value="DNA_mismatch_repair_MutS_C"/>
</dbReference>
<dbReference type="GO" id="GO:0140664">
    <property type="term" value="F:ATP-dependent DNA damage sensor activity"/>
    <property type="evidence" value="ECO:0007669"/>
    <property type="project" value="InterPro"/>
</dbReference>
<dbReference type="GO" id="GO:0006298">
    <property type="term" value="P:mismatch repair"/>
    <property type="evidence" value="ECO:0007669"/>
    <property type="project" value="InterPro"/>
</dbReference>
<feature type="transmembrane region" description="Helical" evidence="4">
    <location>
        <begin position="54"/>
        <end position="71"/>
    </location>
</feature>
<dbReference type="InterPro" id="IPR036187">
    <property type="entry name" value="DNA_mismatch_repair_MutS_sf"/>
</dbReference>
<evidence type="ECO:0000313" key="6">
    <source>
        <dbReference type="EMBL" id="PHN07391.1"/>
    </source>
</evidence>
<dbReference type="PANTHER" id="PTHR11361:SF99">
    <property type="entry name" value="DNA MISMATCH REPAIR PROTEIN"/>
    <property type="match status" value="1"/>
</dbReference>
<keyword evidence="3" id="KW-0238">DNA-binding</keyword>
<evidence type="ECO:0000256" key="4">
    <source>
        <dbReference type="SAM" id="Phobius"/>
    </source>
</evidence>
<dbReference type="GO" id="GO:0005524">
    <property type="term" value="F:ATP binding"/>
    <property type="evidence" value="ECO:0007669"/>
    <property type="project" value="UniProtKB-KW"/>
</dbReference>
<feature type="transmembrane region" description="Helical" evidence="4">
    <location>
        <begin position="214"/>
        <end position="231"/>
    </location>
</feature>
<feature type="transmembrane region" description="Helical" evidence="4">
    <location>
        <begin position="31"/>
        <end position="48"/>
    </location>
</feature>
<evidence type="ECO:0000256" key="2">
    <source>
        <dbReference type="ARBA" id="ARBA00022840"/>
    </source>
</evidence>
<dbReference type="PANTHER" id="PTHR11361">
    <property type="entry name" value="DNA MISMATCH REPAIR PROTEIN MUTS FAMILY MEMBER"/>
    <property type="match status" value="1"/>
</dbReference>
<reference evidence="6 7" key="1">
    <citation type="submission" date="2017-10" db="EMBL/GenBank/DDBJ databases">
        <title>The draft genome sequence of Lewinella nigricans NBRC 102662.</title>
        <authorList>
            <person name="Wang K."/>
        </authorList>
    </citation>
    <scope>NUCLEOTIDE SEQUENCE [LARGE SCALE GENOMIC DNA]</scope>
    <source>
        <strain evidence="6 7">NBRC 102662</strain>
    </source>
</reference>
<dbReference type="EMBL" id="PDUD01000010">
    <property type="protein sequence ID" value="PHN07391.1"/>
    <property type="molecule type" value="Genomic_DNA"/>
</dbReference>
<name>A0A2D0NFX2_FLAN2</name>
<dbReference type="Proteomes" id="UP000223913">
    <property type="component" value="Unassembled WGS sequence"/>
</dbReference>
<dbReference type="RefSeq" id="WP_099149321.1">
    <property type="nucleotide sequence ID" value="NZ_PDUD01000010.1"/>
</dbReference>
<feature type="domain" description="DNA mismatch repair proteins mutS family" evidence="5">
    <location>
        <begin position="418"/>
        <end position="604"/>
    </location>
</feature>
<keyword evidence="2" id="KW-0067">ATP-binding</keyword>
<evidence type="ECO:0000313" key="7">
    <source>
        <dbReference type="Proteomes" id="UP000223913"/>
    </source>
</evidence>
<keyword evidence="4" id="KW-1133">Transmembrane helix</keyword>
<dbReference type="InterPro" id="IPR045076">
    <property type="entry name" value="MutS"/>
</dbReference>
<keyword evidence="7" id="KW-1185">Reference proteome</keyword>
<dbReference type="Gene3D" id="3.40.50.300">
    <property type="entry name" value="P-loop containing nucleotide triphosphate hydrolases"/>
    <property type="match status" value="1"/>
</dbReference>
<dbReference type="SMART" id="SM00534">
    <property type="entry name" value="MUTSac"/>
    <property type="match status" value="1"/>
</dbReference>
<gene>
    <name evidence="6" type="ORF">CRP01_07110</name>
</gene>
<protein>
    <recommendedName>
        <fullName evidence="5">DNA mismatch repair proteins mutS family domain-containing protein</fullName>
    </recommendedName>
</protein>
<accession>A0A2D0NFX2</accession>
<dbReference type="Pfam" id="PF00488">
    <property type="entry name" value="MutS_V"/>
    <property type="match status" value="1"/>
</dbReference>
<dbReference type="GO" id="GO:0030983">
    <property type="term" value="F:mismatched DNA binding"/>
    <property type="evidence" value="ECO:0007669"/>
    <property type="project" value="InterPro"/>
</dbReference>
<dbReference type="OrthoDB" id="9802448at2"/>
<keyword evidence="4" id="KW-0812">Transmembrane</keyword>
<organism evidence="6 7">
    <name type="scientific">Flavilitoribacter nigricans (strain ATCC 23147 / DSM 23189 / NBRC 102662 / NCIMB 1420 / SS-2)</name>
    <name type="common">Lewinella nigricans</name>
    <dbReference type="NCBI Taxonomy" id="1122177"/>
    <lineage>
        <taxon>Bacteria</taxon>
        <taxon>Pseudomonadati</taxon>
        <taxon>Bacteroidota</taxon>
        <taxon>Saprospiria</taxon>
        <taxon>Saprospirales</taxon>
        <taxon>Lewinellaceae</taxon>
        <taxon>Flavilitoribacter</taxon>
    </lineage>
</organism>
<proteinExistence type="predicted"/>
<dbReference type="SUPFAM" id="SSF48334">
    <property type="entry name" value="DNA repair protein MutS, domain III"/>
    <property type="match status" value="1"/>
</dbReference>
<dbReference type="InterPro" id="IPR027417">
    <property type="entry name" value="P-loop_NTPase"/>
</dbReference>
<dbReference type="GO" id="GO:0005829">
    <property type="term" value="C:cytosol"/>
    <property type="evidence" value="ECO:0007669"/>
    <property type="project" value="TreeGrafter"/>
</dbReference>
<evidence type="ECO:0000256" key="1">
    <source>
        <dbReference type="ARBA" id="ARBA00022741"/>
    </source>
</evidence>
<keyword evidence="4" id="KW-0472">Membrane</keyword>
<comment type="caution">
    <text evidence="6">The sequence shown here is derived from an EMBL/GenBank/DDBJ whole genome shotgun (WGS) entry which is preliminary data.</text>
</comment>
<evidence type="ECO:0000256" key="3">
    <source>
        <dbReference type="ARBA" id="ARBA00023125"/>
    </source>
</evidence>
<keyword evidence="1" id="KW-0547">Nucleotide-binding</keyword>
<dbReference type="AlphaFoldDB" id="A0A2D0NFX2"/>
<evidence type="ECO:0000259" key="5">
    <source>
        <dbReference type="SMART" id="SM00534"/>
    </source>
</evidence>